<dbReference type="InterPro" id="IPR013025">
    <property type="entry name" value="Ribosomal_uL23-like"/>
</dbReference>
<keyword evidence="2" id="KW-0689">Ribosomal protein</keyword>
<dbReference type="GO" id="GO:0005762">
    <property type="term" value="C:mitochondrial large ribosomal subunit"/>
    <property type="evidence" value="ECO:0007669"/>
    <property type="project" value="TreeGrafter"/>
</dbReference>
<evidence type="ECO:0000256" key="4">
    <source>
        <dbReference type="ARBA" id="ARBA00039977"/>
    </source>
</evidence>
<dbReference type="InterPro" id="IPR012678">
    <property type="entry name" value="Ribosomal_uL23/eL15/eS24_sf"/>
</dbReference>
<dbReference type="GO" id="GO:0003735">
    <property type="term" value="F:structural constituent of ribosome"/>
    <property type="evidence" value="ECO:0007669"/>
    <property type="project" value="InterPro"/>
</dbReference>
<protein>
    <recommendedName>
        <fullName evidence="4">Large ribosomal subunit protein uL23m</fullName>
    </recommendedName>
</protein>
<gene>
    <name evidence="6" type="ORF">QTG54_006171</name>
</gene>
<comment type="similarity">
    <text evidence="1">Belongs to the universal ribosomal protein uL23 family.</text>
</comment>
<dbReference type="Gene3D" id="3.30.70.330">
    <property type="match status" value="1"/>
</dbReference>
<keyword evidence="3" id="KW-0687">Ribonucleoprotein</keyword>
<dbReference type="AlphaFoldDB" id="A0AAD9DF63"/>
<name>A0AAD9DF63_9STRA</name>
<evidence type="ECO:0000256" key="1">
    <source>
        <dbReference type="ARBA" id="ARBA00006700"/>
    </source>
</evidence>
<keyword evidence="7" id="KW-1185">Reference proteome</keyword>
<dbReference type="PANTHER" id="PTHR12059">
    <property type="entry name" value="RIBOSOMAL PROTEIN L23-RELATED"/>
    <property type="match status" value="1"/>
</dbReference>
<evidence type="ECO:0000256" key="2">
    <source>
        <dbReference type="ARBA" id="ARBA00022980"/>
    </source>
</evidence>
<accession>A0AAD9DF63</accession>
<dbReference type="EMBL" id="JATAAI010000009">
    <property type="protein sequence ID" value="KAK1743550.1"/>
    <property type="molecule type" value="Genomic_DNA"/>
</dbReference>
<dbReference type="InterPro" id="IPR012677">
    <property type="entry name" value="Nucleotide-bd_a/b_plait_sf"/>
</dbReference>
<evidence type="ECO:0000313" key="7">
    <source>
        <dbReference type="Proteomes" id="UP001224775"/>
    </source>
</evidence>
<proteinExistence type="inferred from homology"/>
<sequence>MFSATLQRFASKIPRYPQGNLQWMPTLPLILLHATHATPTTPANAIFRIQPQMTKHEVKEYLTKIYNLPVVHVRTQNYLGKRMKIIGKRKIAYAKRPDYKKAFVTFDGTLADTGMGSQVDGLPGQQQEEEGEEQQQQIEA</sequence>
<comment type="caution">
    <text evidence="6">The sequence shown here is derived from an EMBL/GenBank/DDBJ whole genome shotgun (WGS) entry which is preliminary data.</text>
</comment>
<dbReference type="Proteomes" id="UP001224775">
    <property type="component" value="Unassembled WGS sequence"/>
</dbReference>
<dbReference type="PANTHER" id="PTHR12059:SF5">
    <property type="entry name" value="LARGE RIBOSOMAL SUBUNIT PROTEIN UL23M"/>
    <property type="match status" value="1"/>
</dbReference>
<feature type="region of interest" description="Disordered" evidence="5">
    <location>
        <begin position="114"/>
        <end position="140"/>
    </location>
</feature>
<evidence type="ECO:0000313" key="6">
    <source>
        <dbReference type="EMBL" id="KAK1743550.1"/>
    </source>
</evidence>
<dbReference type="SUPFAM" id="SSF54189">
    <property type="entry name" value="Ribosomal proteins S24e, L23 and L15e"/>
    <property type="match status" value="1"/>
</dbReference>
<reference evidence="6" key="1">
    <citation type="submission" date="2023-06" db="EMBL/GenBank/DDBJ databases">
        <title>Survivors Of The Sea: Transcriptome response of Skeletonema marinoi to long-term dormancy.</title>
        <authorList>
            <person name="Pinder M.I.M."/>
            <person name="Kourtchenko O."/>
            <person name="Robertson E.K."/>
            <person name="Larsson T."/>
            <person name="Maumus F."/>
            <person name="Osuna-Cruz C.M."/>
            <person name="Vancaester E."/>
            <person name="Stenow R."/>
            <person name="Vandepoele K."/>
            <person name="Ploug H."/>
            <person name="Bruchert V."/>
            <person name="Godhe A."/>
            <person name="Topel M."/>
        </authorList>
    </citation>
    <scope>NUCLEOTIDE SEQUENCE</scope>
    <source>
        <strain evidence="6">R05AC</strain>
    </source>
</reference>
<evidence type="ECO:0000256" key="3">
    <source>
        <dbReference type="ARBA" id="ARBA00023274"/>
    </source>
</evidence>
<dbReference type="GO" id="GO:0032543">
    <property type="term" value="P:mitochondrial translation"/>
    <property type="evidence" value="ECO:0007669"/>
    <property type="project" value="TreeGrafter"/>
</dbReference>
<evidence type="ECO:0000256" key="5">
    <source>
        <dbReference type="SAM" id="MobiDB-lite"/>
    </source>
</evidence>
<organism evidence="6 7">
    <name type="scientific">Skeletonema marinoi</name>
    <dbReference type="NCBI Taxonomy" id="267567"/>
    <lineage>
        <taxon>Eukaryota</taxon>
        <taxon>Sar</taxon>
        <taxon>Stramenopiles</taxon>
        <taxon>Ochrophyta</taxon>
        <taxon>Bacillariophyta</taxon>
        <taxon>Coscinodiscophyceae</taxon>
        <taxon>Thalassiosirophycidae</taxon>
        <taxon>Thalassiosirales</taxon>
        <taxon>Skeletonemataceae</taxon>
        <taxon>Skeletonema</taxon>
        <taxon>Skeletonema marinoi-dohrnii complex</taxon>
    </lineage>
</organism>
<dbReference type="Pfam" id="PF00276">
    <property type="entry name" value="Ribosomal_L23"/>
    <property type="match status" value="1"/>
</dbReference>